<feature type="region of interest" description="Disordered" evidence="5">
    <location>
        <begin position="1"/>
        <end position="22"/>
    </location>
</feature>
<dbReference type="Pfam" id="PF00625">
    <property type="entry name" value="Guanylate_kin"/>
    <property type="match status" value="1"/>
</dbReference>
<reference evidence="7 8" key="1">
    <citation type="submission" date="2014-04" db="EMBL/GenBank/DDBJ databases">
        <title>Genome evolution of avian class.</title>
        <authorList>
            <person name="Zhang G."/>
            <person name="Li C."/>
        </authorList>
    </citation>
    <scope>NUCLEOTIDE SEQUENCE [LARGE SCALE GENOMIC DNA]</scope>
    <source>
        <strain evidence="7">BGI_N325</strain>
    </source>
</reference>
<dbReference type="FunFam" id="3.40.50.300:FF:000432">
    <property type="entry name" value="Voltage-dependent L-type calcium channel subunit beta-1 isoform 1"/>
    <property type="match status" value="1"/>
</dbReference>
<evidence type="ECO:0000256" key="3">
    <source>
        <dbReference type="ARBA" id="ARBA00022553"/>
    </source>
</evidence>
<organism evidence="7 8">
    <name type="scientific">Colius striatus</name>
    <name type="common">Speckled mousebird</name>
    <dbReference type="NCBI Taxonomy" id="57412"/>
    <lineage>
        <taxon>Eukaryota</taxon>
        <taxon>Metazoa</taxon>
        <taxon>Chordata</taxon>
        <taxon>Craniata</taxon>
        <taxon>Vertebrata</taxon>
        <taxon>Euteleostomi</taxon>
        <taxon>Archelosauria</taxon>
        <taxon>Archosauria</taxon>
        <taxon>Dinosauria</taxon>
        <taxon>Saurischia</taxon>
        <taxon>Theropoda</taxon>
        <taxon>Coelurosauria</taxon>
        <taxon>Aves</taxon>
        <taxon>Neognathae</taxon>
        <taxon>Neoaves</taxon>
        <taxon>Telluraves</taxon>
        <taxon>Coraciimorphae</taxon>
        <taxon>Coliiformes</taxon>
        <taxon>Coliidae</taxon>
        <taxon>Colius</taxon>
    </lineage>
</organism>
<dbReference type="PANTHER" id="PTHR11824">
    <property type="entry name" value="VOLTAGE-DEPENDENT CALCIUM CHANNEL BETA SUBUNIT"/>
    <property type="match status" value="1"/>
</dbReference>
<name>A0A091K0B4_COLST</name>
<evidence type="ECO:0000313" key="7">
    <source>
        <dbReference type="EMBL" id="KFP29583.1"/>
    </source>
</evidence>
<evidence type="ECO:0000256" key="5">
    <source>
        <dbReference type="SAM" id="MobiDB-lite"/>
    </source>
</evidence>
<dbReference type="CDD" id="cd12043">
    <property type="entry name" value="SH3_CACNB4"/>
    <property type="match status" value="1"/>
</dbReference>
<dbReference type="GO" id="GO:0005245">
    <property type="term" value="F:voltage-gated calcium channel activity"/>
    <property type="evidence" value="ECO:0007669"/>
    <property type="project" value="InterPro"/>
</dbReference>
<dbReference type="Gene3D" id="2.30.30.40">
    <property type="entry name" value="SH3 Domains"/>
    <property type="match status" value="1"/>
</dbReference>
<comment type="similarity">
    <text evidence="1">Belongs to the calcium channel beta subunit family.</text>
</comment>
<dbReference type="Proteomes" id="UP000053615">
    <property type="component" value="Unassembled WGS sequence"/>
</dbReference>
<evidence type="ECO:0000256" key="2">
    <source>
        <dbReference type="ARBA" id="ARBA00022443"/>
    </source>
</evidence>
<keyword evidence="8" id="KW-1185">Reference proteome</keyword>
<feature type="region of interest" description="Disordered" evidence="5">
    <location>
        <begin position="117"/>
        <end position="137"/>
    </location>
</feature>
<dbReference type="PRINTS" id="PR01626">
    <property type="entry name" value="LCACHANNELB"/>
</dbReference>
<dbReference type="Pfam" id="PF12052">
    <property type="entry name" value="VGCC_beta4Aa_N"/>
    <property type="match status" value="1"/>
</dbReference>
<dbReference type="GO" id="GO:0005891">
    <property type="term" value="C:voltage-gated calcium channel complex"/>
    <property type="evidence" value="ECO:0007669"/>
    <property type="project" value="InterPro"/>
</dbReference>
<dbReference type="AlphaFoldDB" id="A0A091K0B4"/>
<gene>
    <name evidence="7" type="ORF">N325_04371</name>
</gene>
<evidence type="ECO:0000313" key="8">
    <source>
        <dbReference type="Proteomes" id="UP000053615"/>
    </source>
</evidence>
<evidence type="ECO:0000256" key="1">
    <source>
        <dbReference type="ARBA" id="ARBA00010836"/>
    </source>
</evidence>
<dbReference type="InterPro" id="IPR008145">
    <property type="entry name" value="GK/Ca_channel_bsu"/>
</dbReference>
<feature type="compositionally biased region" description="Polar residues" evidence="5">
    <location>
        <begin position="1"/>
        <end position="14"/>
    </location>
</feature>
<sequence length="423" mass="46694">GSADSYTSRPSDSDVSLEEDREAIRQEREQQAAIQLERAKSKPVAFAVKTNVSYCGALDEDVPVPSTAISFDAKDFLHIKEKYNNDWWIGRLVKEGCEIGFIPSPLRLENIRIQQGQKRGRFPGGKSSGNSSSSLGEMVSGTFRATPTSTGKTVSFQEALAISNTSILNTGDESHGFPPFADLLRHFTEKCLHVETEHVPPYDVVPSMRPVVLVGPSLKGYEVTDMMQKALFDFLKHRFDGRISITRVTADISLAKRSVLNNPSKRAIIERSNTRSSLAEVQSEIERIFELARSLQLVVLDADTINHPAQLIKTSLAPIIVHVKVSSPKVLQRLIKSRGKSQSKHLNVQLVAADKLAQCPPEMFDVILDENQLEDACEHLAEYLEAYWRATHTTSSTPMTPLLGRNLGSTALSPYPAAISGLQ</sequence>
<keyword evidence="3" id="KW-0597">Phosphoprotein</keyword>
<dbReference type="InterPro" id="IPR001452">
    <property type="entry name" value="SH3_domain"/>
</dbReference>
<protein>
    <submittedName>
        <fullName evidence="7">Voltage-dependent L-type calcium channel subunit beta-4</fullName>
    </submittedName>
</protein>
<dbReference type="Gene3D" id="3.40.50.300">
    <property type="entry name" value="P-loop containing nucleotide triphosphate hydrolases"/>
    <property type="match status" value="1"/>
</dbReference>
<keyword evidence="2 4" id="KW-0728">SH3 domain</keyword>
<dbReference type="SUPFAM" id="SSF50044">
    <property type="entry name" value="SH3-domain"/>
    <property type="match status" value="1"/>
</dbReference>
<dbReference type="EMBL" id="KK536577">
    <property type="protein sequence ID" value="KFP29583.1"/>
    <property type="molecule type" value="Genomic_DNA"/>
</dbReference>
<feature type="domain" description="SH3" evidence="6">
    <location>
        <begin position="43"/>
        <end position="112"/>
    </location>
</feature>
<accession>A0A091K0B4</accession>
<dbReference type="InterPro" id="IPR027417">
    <property type="entry name" value="P-loop_NTPase"/>
</dbReference>
<dbReference type="PROSITE" id="PS50002">
    <property type="entry name" value="SH3"/>
    <property type="match status" value="1"/>
</dbReference>
<dbReference type="InterPro" id="IPR036028">
    <property type="entry name" value="SH3-like_dom_sf"/>
</dbReference>
<dbReference type="SMART" id="SM00072">
    <property type="entry name" value="GuKc"/>
    <property type="match status" value="1"/>
</dbReference>
<evidence type="ECO:0000256" key="4">
    <source>
        <dbReference type="PROSITE-ProRule" id="PRU00192"/>
    </source>
</evidence>
<dbReference type="InterPro" id="IPR000584">
    <property type="entry name" value="VDCC_L_bsu"/>
</dbReference>
<feature type="non-terminal residue" evidence="7">
    <location>
        <position position="1"/>
    </location>
</feature>
<dbReference type="InterPro" id="IPR046937">
    <property type="entry name" value="CAB1-4_N_A-dom"/>
</dbReference>
<dbReference type="SUPFAM" id="SSF52540">
    <property type="entry name" value="P-loop containing nucleoside triphosphate hydrolases"/>
    <property type="match status" value="1"/>
</dbReference>
<evidence type="ECO:0000259" key="6">
    <source>
        <dbReference type="PROSITE" id="PS50002"/>
    </source>
</evidence>
<feature type="non-terminal residue" evidence="7">
    <location>
        <position position="423"/>
    </location>
</feature>
<feature type="compositionally biased region" description="Low complexity" evidence="5">
    <location>
        <begin position="128"/>
        <end position="137"/>
    </location>
</feature>
<proteinExistence type="inferred from homology"/>